<dbReference type="STRING" id="45068.Llon_0744"/>
<dbReference type="RefSeq" id="WP_058528756.1">
    <property type="nucleotide sequence ID" value="NZ_CAAAHZ010000004.1"/>
</dbReference>
<gene>
    <name evidence="5" type="ORF">Llon_0744</name>
</gene>
<dbReference type="PANTHER" id="PTHR30050:SF4">
    <property type="entry name" value="ATP-BINDING PROTEIN RV3427C IN INSERTION SEQUENCE-RELATED"/>
    <property type="match status" value="1"/>
</dbReference>
<evidence type="ECO:0000313" key="5">
    <source>
        <dbReference type="EMBL" id="KTD21579.1"/>
    </source>
</evidence>
<dbReference type="Proteomes" id="UP000054997">
    <property type="component" value="Unassembled WGS sequence"/>
</dbReference>
<dbReference type="NCBIfam" id="NF038214">
    <property type="entry name" value="IS21_help_AAA"/>
    <property type="match status" value="1"/>
</dbReference>
<feature type="domain" description="AAA+ ATPase" evidence="4">
    <location>
        <begin position="97"/>
        <end position="228"/>
    </location>
</feature>
<name>A0A0W0VN23_9GAMM</name>
<evidence type="ECO:0000313" key="6">
    <source>
        <dbReference type="Proteomes" id="UP000054997"/>
    </source>
</evidence>
<dbReference type="PATRIC" id="fig|45068.5.peg.792"/>
<dbReference type="SMART" id="SM00382">
    <property type="entry name" value="AAA"/>
    <property type="match status" value="1"/>
</dbReference>
<dbReference type="EMBL" id="LNYK01000014">
    <property type="protein sequence ID" value="KTD21579.1"/>
    <property type="molecule type" value="Genomic_DNA"/>
</dbReference>
<dbReference type="PIRSF" id="PIRSF003073">
    <property type="entry name" value="DNAC_TnpB_IstB"/>
    <property type="match status" value="1"/>
</dbReference>
<accession>A0A0W0VN23</accession>
<reference evidence="5 6" key="1">
    <citation type="submission" date="2015-11" db="EMBL/GenBank/DDBJ databases">
        <title>Genomic analysis of 38 Legionella species identifies large and diverse effector repertoires.</title>
        <authorList>
            <person name="Burstein D."/>
            <person name="Amaro F."/>
            <person name="Zusman T."/>
            <person name="Lifshitz Z."/>
            <person name="Cohen O."/>
            <person name="Gilbert J.A."/>
            <person name="Pupko T."/>
            <person name="Shuman H.A."/>
            <person name="Segal G."/>
        </authorList>
    </citation>
    <scope>NUCLEOTIDE SEQUENCE [LARGE SCALE GENOMIC DNA]</scope>
    <source>
        <strain evidence="5 6">ATCC 49505</strain>
    </source>
</reference>
<evidence type="ECO:0000256" key="1">
    <source>
        <dbReference type="ARBA" id="ARBA00008059"/>
    </source>
</evidence>
<protein>
    <submittedName>
        <fullName evidence="5">Transposase/IS protein</fullName>
    </submittedName>
</protein>
<evidence type="ECO:0000259" key="4">
    <source>
        <dbReference type="SMART" id="SM00382"/>
    </source>
</evidence>
<comment type="similarity">
    <text evidence="1">Belongs to the IS21/IS1162 putative ATP-binding protein family.</text>
</comment>
<keyword evidence="2" id="KW-0547">Nucleotide-binding</keyword>
<dbReference type="SUPFAM" id="SSF52540">
    <property type="entry name" value="P-loop containing nucleoside triphosphate hydrolases"/>
    <property type="match status" value="1"/>
</dbReference>
<dbReference type="GO" id="GO:0005524">
    <property type="term" value="F:ATP binding"/>
    <property type="evidence" value="ECO:0007669"/>
    <property type="project" value="UniProtKB-KW"/>
</dbReference>
<dbReference type="CDD" id="cd00009">
    <property type="entry name" value="AAA"/>
    <property type="match status" value="1"/>
</dbReference>
<keyword evidence="6" id="KW-1185">Reference proteome</keyword>
<organism evidence="5 6">
    <name type="scientific">Legionella londiniensis</name>
    <dbReference type="NCBI Taxonomy" id="45068"/>
    <lineage>
        <taxon>Bacteria</taxon>
        <taxon>Pseudomonadati</taxon>
        <taxon>Pseudomonadota</taxon>
        <taxon>Gammaproteobacteria</taxon>
        <taxon>Legionellales</taxon>
        <taxon>Legionellaceae</taxon>
        <taxon>Legionella</taxon>
    </lineage>
</organism>
<dbReference type="InterPro" id="IPR002611">
    <property type="entry name" value="IstB_ATP-bd"/>
</dbReference>
<dbReference type="Pfam" id="PF01695">
    <property type="entry name" value="IstB_IS21"/>
    <property type="match status" value="1"/>
</dbReference>
<comment type="caution">
    <text evidence="5">The sequence shown here is derived from an EMBL/GenBank/DDBJ whole genome shotgun (WGS) entry which is preliminary data.</text>
</comment>
<proteinExistence type="inferred from homology"/>
<dbReference type="GO" id="GO:0006260">
    <property type="term" value="P:DNA replication"/>
    <property type="evidence" value="ECO:0007669"/>
    <property type="project" value="TreeGrafter"/>
</dbReference>
<keyword evidence="3" id="KW-0067">ATP-binding</keyword>
<evidence type="ECO:0000256" key="2">
    <source>
        <dbReference type="ARBA" id="ARBA00022741"/>
    </source>
</evidence>
<dbReference type="InterPro" id="IPR003593">
    <property type="entry name" value="AAA+_ATPase"/>
</dbReference>
<evidence type="ECO:0000256" key="3">
    <source>
        <dbReference type="ARBA" id="ARBA00022840"/>
    </source>
</evidence>
<dbReference type="AlphaFoldDB" id="A0A0W0VN23"/>
<sequence length="248" mass="28570">MLNNPTLDKLRSLKLTGMADAFIEQLQRPLPDLDFEQRLGLLIEREWLLRDNRKLKRRLSQARLQQNACLEDIDFKHPRGINKAMFAELSRCQWLTQHLNLLITGPTGCGKTYIACALAHKACLAGLTARYFRLPRLWNELKIAKANGTYANWLAQTAKINVIILDDWGLVAPDEEQRRDLLEMLDDRYQRHSTIITSQLPTTHWHEHLNDATLADAILDRLLHNAIRLELSGESLRKRKTSLHTPSA</sequence>
<dbReference type="InterPro" id="IPR027417">
    <property type="entry name" value="P-loop_NTPase"/>
</dbReference>
<dbReference type="InterPro" id="IPR047661">
    <property type="entry name" value="IstB"/>
</dbReference>
<dbReference type="InterPro" id="IPR028350">
    <property type="entry name" value="DNAC/IstB-like"/>
</dbReference>
<dbReference type="Gene3D" id="3.40.50.300">
    <property type="entry name" value="P-loop containing nucleotide triphosphate hydrolases"/>
    <property type="match status" value="1"/>
</dbReference>
<dbReference type="OrthoDB" id="8150723at2"/>
<dbReference type="PANTHER" id="PTHR30050">
    <property type="entry name" value="CHROMOSOMAL REPLICATION INITIATOR PROTEIN DNAA"/>
    <property type="match status" value="1"/>
</dbReference>